<accession>A0A380FC31</accession>
<feature type="transmembrane region" description="Helical" evidence="1">
    <location>
        <begin position="21"/>
        <end position="40"/>
    </location>
</feature>
<dbReference type="Gene3D" id="1.20.1740.10">
    <property type="entry name" value="Amino acid/polyamine transporter I"/>
    <property type="match status" value="1"/>
</dbReference>
<feature type="transmembrane region" description="Helical" evidence="1">
    <location>
        <begin position="52"/>
        <end position="72"/>
    </location>
</feature>
<evidence type="ECO:0000313" key="3">
    <source>
        <dbReference type="Proteomes" id="UP000255277"/>
    </source>
</evidence>
<keyword evidence="1" id="KW-1133">Transmembrane helix</keyword>
<gene>
    <name evidence="2" type="ORF">NCTC12195_01173</name>
</gene>
<reference evidence="2 3" key="1">
    <citation type="submission" date="2018-06" db="EMBL/GenBank/DDBJ databases">
        <authorList>
            <consortium name="Pathogen Informatics"/>
            <person name="Doyle S."/>
        </authorList>
    </citation>
    <scope>NUCLEOTIDE SEQUENCE [LARGE SCALE GENOMIC DNA]</scope>
    <source>
        <strain evidence="2 3">NCTC12195</strain>
    </source>
</reference>
<protein>
    <submittedName>
        <fullName evidence="2">Arginine permease</fullName>
    </submittedName>
</protein>
<organism evidence="2 3">
    <name type="scientific">Staphylococcus gallinarum</name>
    <dbReference type="NCBI Taxonomy" id="1293"/>
    <lineage>
        <taxon>Bacteria</taxon>
        <taxon>Bacillati</taxon>
        <taxon>Bacillota</taxon>
        <taxon>Bacilli</taxon>
        <taxon>Bacillales</taxon>
        <taxon>Staphylococcaceae</taxon>
        <taxon>Staphylococcus</taxon>
    </lineage>
</organism>
<dbReference type="AlphaFoldDB" id="A0A380FC31"/>
<evidence type="ECO:0000313" key="2">
    <source>
        <dbReference type="EMBL" id="SUM31738.1"/>
    </source>
</evidence>
<proteinExistence type="predicted"/>
<keyword evidence="1" id="KW-0472">Membrane</keyword>
<evidence type="ECO:0000256" key="1">
    <source>
        <dbReference type="SAM" id="Phobius"/>
    </source>
</evidence>
<dbReference type="Proteomes" id="UP000255277">
    <property type="component" value="Unassembled WGS sequence"/>
</dbReference>
<sequence>MDKKDVQVDRGDLKQNLSEKFVWAIAYGSCIGWGAFILPGDWIAKSGPMSSAIGLIIGALLMILIAVSYGALVERFPVFWGCICL</sequence>
<dbReference type="EMBL" id="UHDK01000001">
    <property type="protein sequence ID" value="SUM31738.1"/>
    <property type="molecule type" value="Genomic_DNA"/>
</dbReference>
<name>A0A380FC31_STAGA</name>
<keyword evidence="1" id="KW-0812">Transmembrane</keyword>